<evidence type="ECO:0000313" key="2">
    <source>
        <dbReference type="Proteomes" id="UP001607302"/>
    </source>
</evidence>
<evidence type="ECO:0000313" key="1">
    <source>
        <dbReference type="EMBL" id="KAL2711719.1"/>
    </source>
</evidence>
<name>A0ABD1ZTM3_VESSQ</name>
<dbReference type="AlphaFoldDB" id="A0ABD1ZTM3"/>
<sequence length="97" mass="11123">METDLVPTVLNYDWKFCESVTNSKAQAHTTAYSRCWPTGCSGLCTNRVTKPLIILIIQKRTVERCSTFNLSMRTSLGLLARLFDPWHRGQFLQHCKS</sequence>
<comment type="caution">
    <text evidence="1">The sequence shown here is derived from an EMBL/GenBank/DDBJ whole genome shotgun (WGS) entry which is preliminary data.</text>
</comment>
<dbReference type="EMBL" id="JAUDFV010000173">
    <property type="protein sequence ID" value="KAL2711719.1"/>
    <property type="molecule type" value="Genomic_DNA"/>
</dbReference>
<dbReference type="Proteomes" id="UP001607302">
    <property type="component" value="Unassembled WGS sequence"/>
</dbReference>
<keyword evidence="2" id="KW-1185">Reference proteome</keyword>
<protein>
    <submittedName>
        <fullName evidence="1">Uncharacterized protein</fullName>
    </submittedName>
</protein>
<proteinExistence type="predicted"/>
<organism evidence="1 2">
    <name type="scientific">Vespula squamosa</name>
    <name type="common">Southern yellow jacket</name>
    <name type="synonym">Wasp</name>
    <dbReference type="NCBI Taxonomy" id="30214"/>
    <lineage>
        <taxon>Eukaryota</taxon>
        <taxon>Metazoa</taxon>
        <taxon>Ecdysozoa</taxon>
        <taxon>Arthropoda</taxon>
        <taxon>Hexapoda</taxon>
        <taxon>Insecta</taxon>
        <taxon>Pterygota</taxon>
        <taxon>Neoptera</taxon>
        <taxon>Endopterygota</taxon>
        <taxon>Hymenoptera</taxon>
        <taxon>Apocrita</taxon>
        <taxon>Aculeata</taxon>
        <taxon>Vespoidea</taxon>
        <taxon>Vespidae</taxon>
        <taxon>Vespinae</taxon>
        <taxon>Vespula</taxon>
    </lineage>
</organism>
<accession>A0ABD1ZTM3</accession>
<gene>
    <name evidence="1" type="ORF">V1478_018740</name>
</gene>
<reference evidence="1 2" key="1">
    <citation type="journal article" date="2024" name="Ann. Entomol. Soc. Am.">
        <title>Genomic analyses of the southern and eastern yellowjacket wasps (Hymenoptera: Vespidae) reveal evolutionary signatures of social life.</title>
        <authorList>
            <person name="Catto M.A."/>
            <person name="Caine P.B."/>
            <person name="Orr S.E."/>
            <person name="Hunt B.G."/>
            <person name="Goodisman M.A.D."/>
        </authorList>
    </citation>
    <scope>NUCLEOTIDE SEQUENCE [LARGE SCALE GENOMIC DNA]</scope>
    <source>
        <strain evidence="1">233</strain>
        <tissue evidence="1">Head and thorax</tissue>
    </source>
</reference>